<dbReference type="PANTHER" id="PTHR43190:SF3">
    <property type="entry name" value="N-ACETYL-D-GLUCOSAMINE KINASE"/>
    <property type="match status" value="1"/>
</dbReference>
<feature type="domain" description="ATPase BadF/BadG/BcrA/BcrD type" evidence="1">
    <location>
        <begin position="6"/>
        <end position="284"/>
    </location>
</feature>
<dbReference type="InterPro" id="IPR002731">
    <property type="entry name" value="ATPase_BadF"/>
</dbReference>
<name>A0A934MMD0_9HYPH</name>
<comment type="caution">
    <text evidence="2">The sequence shown here is derived from an EMBL/GenBank/DDBJ whole genome shotgun (WGS) entry which is preliminary data.</text>
</comment>
<dbReference type="InterPro" id="IPR052519">
    <property type="entry name" value="Euk-type_GlcNAc_Kinase"/>
</dbReference>
<accession>A0A934MMD0</accession>
<sequence length="314" mass="31879">MSQVHLGIDVGGTASRWVACDTTGALVARGSASGATAHVFNPAEHARLAGVFASVAAELSAAGFEAASLCAGMTGFGQPATAEIRAMASAALGLAPDAVLVMDDIAMAYAAHFRPGEGHLISAGTGSIGIHITSKGEVVRVGGRGILIDDAGSGSWIALEALDQMYRALDHTGSFDELSELAAEMFLAVGGNSWSDVRQFIYAGDRGRIGTLAVGVARAAEAGDQTALDILRRAGAELAGLGEALSKRAGAGPLALIGGVLNLHPVISEEIAWRFPGVEVTRPVIDSAFSAARLGVSEAGQAWLPLLARGLSTP</sequence>
<proteinExistence type="predicted"/>
<evidence type="ECO:0000259" key="1">
    <source>
        <dbReference type="Pfam" id="PF01869"/>
    </source>
</evidence>
<dbReference type="AlphaFoldDB" id="A0A934MMD0"/>
<organism evidence="2 3">
    <name type="scientific">Devosia sediminis</name>
    <dbReference type="NCBI Taxonomy" id="2798801"/>
    <lineage>
        <taxon>Bacteria</taxon>
        <taxon>Pseudomonadati</taxon>
        <taxon>Pseudomonadota</taxon>
        <taxon>Alphaproteobacteria</taxon>
        <taxon>Hyphomicrobiales</taxon>
        <taxon>Devosiaceae</taxon>
        <taxon>Devosia</taxon>
    </lineage>
</organism>
<dbReference type="PANTHER" id="PTHR43190">
    <property type="entry name" value="N-ACETYL-D-GLUCOSAMINE KINASE"/>
    <property type="match status" value="1"/>
</dbReference>
<gene>
    <name evidence="2" type="ORF">JEQ47_15235</name>
</gene>
<reference evidence="2" key="1">
    <citation type="submission" date="2020-12" db="EMBL/GenBank/DDBJ databases">
        <title>Devosia sp. MSA67 isolated from Mo River.</title>
        <authorList>
            <person name="Ma F."/>
            <person name="Zi Z."/>
        </authorList>
    </citation>
    <scope>NUCLEOTIDE SEQUENCE</scope>
    <source>
        <strain evidence="2">MSA67</strain>
    </source>
</reference>
<dbReference type="SUPFAM" id="SSF53067">
    <property type="entry name" value="Actin-like ATPase domain"/>
    <property type="match status" value="2"/>
</dbReference>
<evidence type="ECO:0000313" key="3">
    <source>
        <dbReference type="Proteomes" id="UP000602124"/>
    </source>
</evidence>
<dbReference type="InterPro" id="IPR043129">
    <property type="entry name" value="ATPase_NBD"/>
</dbReference>
<evidence type="ECO:0000313" key="2">
    <source>
        <dbReference type="EMBL" id="MBJ3786075.1"/>
    </source>
</evidence>
<dbReference type="Proteomes" id="UP000602124">
    <property type="component" value="Unassembled WGS sequence"/>
</dbReference>
<dbReference type="RefSeq" id="WP_198877258.1">
    <property type="nucleotide sequence ID" value="NZ_JAEKMH010000003.1"/>
</dbReference>
<protein>
    <recommendedName>
        <fullName evidence="1">ATPase BadF/BadG/BcrA/BcrD type domain-containing protein</fullName>
    </recommendedName>
</protein>
<keyword evidence="3" id="KW-1185">Reference proteome</keyword>
<dbReference type="EMBL" id="JAEKMH010000003">
    <property type="protein sequence ID" value="MBJ3786075.1"/>
    <property type="molecule type" value="Genomic_DNA"/>
</dbReference>
<dbReference type="Gene3D" id="3.30.420.40">
    <property type="match status" value="2"/>
</dbReference>
<dbReference type="Pfam" id="PF01869">
    <property type="entry name" value="BcrAD_BadFG"/>
    <property type="match status" value="1"/>
</dbReference>